<gene>
    <name evidence="13" type="ORF">A4S15_00425</name>
</gene>
<evidence type="ECO:0000256" key="7">
    <source>
        <dbReference type="ARBA" id="ARBA00022927"/>
    </source>
</evidence>
<dbReference type="GO" id="GO:0015031">
    <property type="term" value="P:protein transport"/>
    <property type="evidence" value="ECO:0007669"/>
    <property type="project" value="UniProtKB-KW"/>
</dbReference>
<feature type="transmembrane region" description="Helical" evidence="11">
    <location>
        <begin position="28"/>
        <end position="49"/>
    </location>
</feature>
<evidence type="ECO:0000259" key="12">
    <source>
        <dbReference type="PROSITE" id="PS52015"/>
    </source>
</evidence>
<dbReference type="GO" id="GO:0055085">
    <property type="term" value="P:transmembrane transport"/>
    <property type="evidence" value="ECO:0007669"/>
    <property type="project" value="InterPro"/>
</dbReference>
<dbReference type="Proteomes" id="UP000192872">
    <property type="component" value="Unassembled WGS sequence"/>
</dbReference>
<organism evidence="13 14">
    <name type="scientific">Candidatus Raskinella chloraquaticus</name>
    <dbReference type="NCBI Taxonomy" id="1951219"/>
    <lineage>
        <taxon>Bacteria</taxon>
        <taxon>Pseudomonadati</taxon>
        <taxon>Pseudomonadota</taxon>
        <taxon>Alphaproteobacteria</taxon>
        <taxon>Hyphomicrobiales</taxon>
        <taxon>Phreatobacteraceae</taxon>
        <taxon>Candidatus Raskinella</taxon>
    </lineage>
</organism>
<keyword evidence="9 11" id="KW-0472">Membrane</keyword>
<evidence type="ECO:0000256" key="9">
    <source>
        <dbReference type="ARBA" id="ARBA00023136"/>
    </source>
</evidence>
<protein>
    <recommendedName>
        <fullName evidence="12">TonB C-terminal domain-containing protein</fullName>
    </recommendedName>
</protein>
<evidence type="ECO:0000256" key="5">
    <source>
        <dbReference type="ARBA" id="ARBA00022519"/>
    </source>
</evidence>
<dbReference type="EMBL" id="LWDL01000005">
    <property type="protein sequence ID" value="OQW53947.1"/>
    <property type="molecule type" value="Genomic_DNA"/>
</dbReference>
<evidence type="ECO:0000256" key="8">
    <source>
        <dbReference type="ARBA" id="ARBA00022989"/>
    </source>
</evidence>
<keyword evidence="6 11" id="KW-0812">Transmembrane</keyword>
<dbReference type="PRINTS" id="PR01217">
    <property type="entry name" value="PRICHEXTENSN"/>
</dbReference>
<dbReference type="PROSITE" id="PS52015">
    <property type="entry name" value="TONB_CTD"/>
    <property type="match status" value="1"/>
</dbReference>
<dbReference type="InterPro" id="IPR037682">
    <property type="entry name" value="TonB_C"/>
</dbReference>
<evidence type="ECO:0000256" key="1">
    <source>
        <dbReference type="ARBA" id="ARBA00004383"/>
    </source>
</evidence>
<dbReference type="SUPFAM" id="SSF74653">
    <property type="entry name" value="TolA/TonB C-terminal domain"/>
    <property type="match status" value="1"/>
</dbReference>
<dbReference type="Pfam" id="PF03544">
    <property type="entry name" value="TonB_C"/>
    <property type="match status" value="1"/>
</dbReference>
<dbReference type="NCBIfam" id="TIGR01352">
    <property type="entry name" value="tonB_Cterm"/>
    <property type="match status" value="1"/>
</dbReference>
<proteinExistence type="inferred from homology"/>
<feature type="region of interest" description="Disordered" evidence="10">
    <location>
        <begin position="63"/>
        <end position="261"/>
    </location>
</feature>
<dbReference type="STRING" id="1827387.A4S15_00425"/>
<evidence type="ECO:0000256" key="3">
    <source>
        <dbReference type="ARBA" id="ARBA00022448"/>
    </source>
</evidence>
<reference evidence="13 14" key="1">
    <citation type="journal article" date="2017" name="Water Res.">
        <title>Comammox in drinking water systems.</title>
        <authorList>
            <person name="Wang Y."/>
            <person name="Ma L."/>
            <person name="Mao Y."/>
            <person name="Jiang X."/>
            <person name="Xia Y."/>
            <person name="Yu K."/>
            <person name="Li B."/>
            <person name="Zhang T."/>
        </authorList>
    </citation>
    <scope>NUCLEOTIDE SEQUENCE [LARGE SCALE GENOMIC DNA]</scope>
    <source>
        <strain evidence="13">SG_bin8</strain>
    </source>
</reference>
<keyword evidence="3" id="KW-0813">Transport</keyword>
<dbReference type="AlphaFoldDB" id="A0A1W9I2X8"/>
<dbReference type="InterPro" id="IPR006260">
    <property type="entry name" value="TonB/TolA_C"/>
</dbReference>
<evidence type="ECO:0000256" key="10">
    <source>
        <dbReference type="SAM" id="MobiDB-lite"/>
    </source>
</evidence>
<evidence type="ECO:0000256" key="4">
    <source>
        <dbReference type="ARBA" id="ARBA00022475"/>
    </source>
</evidence>
<feature type="compositionally biased region" description="Pro residues" evidence="10">
    <location>
        <begin position="187"/>
        <end position="196"/>
    </location>
</feature>
<evidence type="ECO:0000256" key="6">
    <source>
        <dbReference type="ARBA" id="ARBA00022692"/>
    </source>
</evidence>
<feature type="compositionally biased region" description="Pro residues" evidence="10">
    <location>
        <begin position="142"/>
        <end position="152"/>
    </location>
</feature>
<evidence type="ECO:0000313" key="14">
    <source>
        <dbReference type="Proteomes" id="UP000192872"/>
    </source>
</evidence>
<dbReference type="GO" id="GO:0005886">
    <property type="term" value="C:plasma membrane"/>
    <property type="evidence" value="ECO:0007669"/>
    <property type="project" value="UniProtKB-SubCell"/>
</dbReference>
<dbReference type="Gene3D" id="3.30.1150.10">
    <property type="match status" value="1"/>
</dbReference>
<dbReference type="PANTHER" id="PTHR33446">
    <property type="entry name" value="PROTEIN TONB-RELATED"/>
    <property type="match status" value="1"/>
</dbReference>
<comment type="subcellular location">
    <subcellularLocation>
        <location evidence="1">Cell inner membrane</location>
        <topology evidence="1">Single-pass membrane protein</topology>
        <orientation evidence="1">Periplasmic side</orientation>
    </subcellularLocation>
</comment>
<accession>A0A1W9I2X8</accession>
<keyword evidence="7" id="KW-0653">Protein transport</keyword>
<dbReference type="InterPro" id="IPR051045">
    <property type="entry name" value="TonB-dependent_transducer"/>
</dbReference>
<evidence type="ECO:0000256" key="2">
    <source>
        <dbReference type="ARBA" id="ARBA00006555"/>
    </source>
</evidence>
<feature type="compositionally biased region" description="Pro residues" evidence="10">
    <location>
        <begin position="88"/>
        <end position="110"/>
    </location>
</feature>
<keyword evidence="5" id="KW-0997">Cell inner membrane</keyword>
<name>A0A1W9I2X8_9HYPH</name>
<feature type="domain" description="TonB C-terminal" evidence="12">
    <location>
        <begin position="264"/>
        <end position="355"/>
    </location>
</feature>
<evidence type="ECO:0000313" key="13">
    <source>
        <dbReference type="EMBL" id="OQW53947.1"/>
    </source>
</evidence>
<keyword evidence="4" id="KW-1003">Cell membrane</keyword>
<sequence length="355" mass="37356">MNVRQAGLDAIRPNTQMRLFARADIERLAFWPLLMALLIHLAFFLPLPFPAASQRTSVPPAEALDVDVIDNKSPASTDKAEKDQAEPVTPPPGPPIPDAAPTPPPAPAADPPIAEKGPPPPDQFPAASDKPADAGKATPEAVSPPQPDPPAQEPAKADTPPAVAPAPSPLPLLESQAGETPAAAAPQPLPAKPVKPAPKTEAVRPEPVRPAPPKVERNQTTAKPQPPRQTAEQRHEDSISTVPAPQPSRQPPARSLQDDQPSIGYIRQVAAFLNRVKTYPEKARAAGQQGVVVVRFTISRAGQVGSINVLRSSGSEALDEAGLALVRRAAPFPPLPDDFSGPLLTLTLPLSFGLR</sequence>
<dbReference type="PANTHER" id="PTHR33446:SF13">
    <property type="entry name" value="TONB PROTEIN"/>
    <property type="match status" value="1"/>
</dbReference>
<dbReference type="RefSeq" id="WP_376802142.1">
    <property type="nucleotide sequence ID" value="NZ_DBNB01000034.1"/>
</dbReference>
<evidence type="ECO:0000256" key="11">
    <source>
        <dbReference type="SAM" id="Phobius"/>
    </source>
</evidence>
<keyword evidence="8 11" id="KW-1133">Transmembrane helix</keyword>
<comment type="similarity">
    <text evidence="2">Belongs to the TonB family.</text>
</comment>
<comment type="caution">
    <text evidence="13">The sequence shown here is derived from an EMBL/GenBank/DDBJ whole genome shotgun (WGS) entry which is preliminary data.</text>
</comment>